<name>A0A9N9BA07_9GLOM</name>
<sequence length="182" mass="20819">MSHNKEIADVLYSDLIKICSSSEVNGQPINLFDLNKNGKLVPMPQATHCMKITIAEIVRQLGQKTIRAPDISFISKSGQPFTPMFIVEVGNITIISMFKELDNRFKHKYFADRTSVQLNWLYAWEDVEGGDVLPMFILKESSESLSKSDEPVDCPKYGITFQDNYAFMKHFSKKYSSNRHRA</sequence>
<dbReference type="Proteomes" id="UP000789342">
    <property type="component" value="Unassembled WGS sequence"/>
</dbReference>
<reference evidence="1" key="1">
    <citation type="submission" date="2021-06" db="EMBL/GenBank/DDBJ databases">
        <authorList>
            <person name="Kallberg Y."/>
            <person name="Tangrot J."/>
            <person name="Rosling A."/>
        </authorList>
    </citation>
    <scope>NUCLEOTIDE SEQUENCE</scope>
    <source>
        <strain evidence="1">CL551</strain>
    </source>
</reference>
<evidence type="ECO:0000313" key="2">
    <source>
        <dbReference type="Proteomes" id="UP000789342"/>
    </source>
</evidence>
<keyword evidence="2" id="KW-1185">Reference proteome</keyword>
<gene>
    <name evidence="1" type="ORF">AMORRO_LOCUS6001</name>
</gene>
<protein>
    <submittedName>
        <fullName evidence="1">16563_t:CDS:1</fullName>
    </submittedName>
</protein>
<accession>A0A9N9BA07</accession>
<dbReference type="EMBL" id="CAJVPV010003817">
    <property type="protein sequence ID" value="CAG8560609.1"/>
    <property type="molecule type" value="Genomic_DNA"/>
</dbReference>
<evidence type="ECO:0000313" key="1">
    <source>
        <dbReference type="EMBL" id="CAG8560609.1"/>
    </source>
</evidence>
<dbReference type="OrthoDB" id="88517at2759"/>
<organism evidence="1 2">
    <name type="scientific">Acaulospora morrowiae</name>
    <dbReference type="NCBI Taxonomy" id="94023"/>
    <lineage>
        <taxon>Eukaryota</taxon>
        <taxon>Fungi</taxon>
        <taxon>Fungi incertae sedis</taxon>
        <taxon>Mucoromycota</taxon>
        <taxon>Glomeromycotina</taxon>
        <taxon>Glomeromycetes</taxon>
        <taxon>Diversisporales</taxon>
        <taxon>Acaulosporaceae</taxon>
        <taxon>Acaulospora</taxon>
    </lineage>
</organism>
<comment type="caution">
    <text evidence="1">The sequence shown here is derived from an EMBL/GenBank/DDBJ whole genome shotgun (WGS) entry which is preliminary data.</text>
</comment>
<dbReference type="AlphaFoldDB" id="A0A9N9BA07"/>
<proteinExistence type="predicted"/>